<protein>
    <submittedName>
        <fullName evidence="1">Uncharacterized protein</fullName>
    </submittedName>
</protein>
<accession>A0A835IXW6</accession>
<evidence type="ECO:0000313" key="2">
    <source>
        <dbReference type="Proteomes" id="UP000631114"/>
    </source>
</evidence>
<proteinExistence type="predicted"/>
<organism evidence="1 2">
    <name type="scientific">Coptis chinensis</name>
    <dbReference type="NCBI Taxonomy" id="261450"/>
    <lineage>
        <taxon>Eukaryota</taxon>
        <taxon>Viridiplantae</taxon>
        <taxon>Streptophyta</taxon>
        <taxon>Embryophyta</taxon>
        <taxon>Tracheophyta</taxon>
        <taxon>Spermatophyta</taxon>
        <taxon>Magnoliopsida</taxon>
        <taxon>Ranunculales</taxon>
        <taxon>Ranunculaceae</taxon>
        <taxon>Coptidoideae</taxon>
        <taxon>Coptis</taxon>
    </lineage>
</organism>
<keyword evidence="2" id="KW-1185">Reference proteome</keyword>
<name>A0A835IXW6_9MAGN</name>
<comment type="caution">
    <text evidence="1">The sequence shown here is derived from an EMBL/GenBank/DDBJ whole genome shotgun (WGS) entry which is preliminary data.</text>
</comment>
<dbReference type="EMBL" id="JADFTS010000001">
    <property type="protein sequence ID" value="KAF9626116.1"/>
    <property type="molecule type" value="Genomic_DNA"/>
</dbReference>
<dbReference type="Proteomes" id="UP000631114">
    <property type="component" value="Unassembled WGS sequence"/>
</dbReference>
<sequence>MSCNNTELSQGHFGNIAMADFGALHEWSQFKMGLHMFMRIDEIQAALIKWVQVYVTASSSGDVGSGQIYVRMLVCVWKWKCTLVDAENVHIFALVHFAKERVNNVVSQTQERGPGAVAHSRCNAITSQKLPSNS</sequence>
<gene>
    <name evidence="1" type="ORF">IFM89_030963</name>
</gene>
<evidence type="ECO:0000313" key="1">
    <source>
        <dbReference type="EMBL" id="KAF9626116.1"/>
    </source>
</evidence>
<dbReference type="AlphaFoldDB" id="A0A835IXW6"/>
<reference evidence="1 2" key="1">
    <citation type="submission" date="2020-10" db="EMBL/GenBank/DDBJ databases">
        <title>The Coptis chinensis genome and diversification of protoberbering-type alkaloids.</title>
        <authorList>
            <person name="Wang B."/>
            <person name="Shu S."/>
            <person name="Song C."/>
            <person name="Liu Y."/>
        </authorList>
    </citation>
    <scope>NUCLEOTIDE SEQUENCE [LARGE SCALE GENOMIC DNA]</scope>
    <source>
        <strain evidence="1">HL-2020</strain>
        <tissue evidence="1">Leaf</tissue>
    </source>
</reference>